<dbReference type="CDD" id="cd12345">
    <property type="entry name" value="RRM2_SECp43_like"/>
    <property type="match status" value="1"/>
</dbReference>
<reference evidence="19 20" key="1">
    <citation type="submission" date="2023-10" db="EMBL/GenBank/DDBJ databases">
        <title>Chromosome-scale genome assembly provides insights into flower coloration mechanisms of Canna indica.</title>
        <authorList>
            <person name="Li C."/>
        </authorList>
    </citation>
    <scope>NUCLEOTIDE SEQUENCE [LARGE SCALE GENOMIC DNA]</scope>
    <source>
        <tissue evidence="19">Flower</tissue>
    </source>
</reference>
<protein>
    <submittedName>
        <fullName evidence="19">Transmembrane protein 131</fullName>
    </submittedName>
</protein>
<dbReference type="InterPro" id="IPR022113">
    <property type="entry name" value="TMEM131L_N"/>
</dbReference>
<comment type="subcellular location">
    <subcellularLocation>
        <location evidence="2">Cytoplasmic granule</location>
    </subcellularLocation>
    <subcellularLocation>
        <location evidence="3">Membrane</location>
        <topology evidence="3">Single-pass type I membrane protein</topology>
    </subcellularLocation>
    <subcellularLocation>
        <location evidence="1">Nucleus</location>
    </subcellularLocation>
</comment>
<comment type="similarity">
    <text evidence="14">Belongs to the polyadenylate-binding RBP47 family.</text>
</comment>
<evidence type="ECO:0000256" key="13">
    <source>
        <dbReference type="ARBA" id="ARBA00057395"/>
    </source>
</evidence>
<keyword evidence="6 19" id="KW-0812">Transmembrane</keyword>
<sequence length="1789" mass="197676">MQPAAGVDPRRTPPPLPQPWTAVRYPASAMVMQHPMMAPPPPPPPYGHPFVPYHQPPTPPPLPPSKTSRYQQGGDAASEDEKRTIWVGDLQYWMDENYLHSCFGHTGEVVSIKVIRNKQTGQSEGYGFVEFLSHATAEKILQSFYNHLMPNTDQPFRLNWASFSMGEKRSDLASDHSIFVGDLASDVTDAVLHETFSTKYSSVKGAKVVVDANTGRSKGYGFVRFADENEKKLAITEMNGVYCSTRPMRIGVATPRKSSGGFGPNGASAAGSQSDVDSANTTVFVGGLDPEVSEDDLKEAFSQYGEIASVKIPVGKQCGFVLFVHRNNAEEAMQQLNGTTIGKQTVRLSWGRNPANKQSRAERSKRWNGGYYGGQGYDGYNLPPHYPGMYAVPYGAYAFYGNQQQEHRDASSGTRAEPESGGGGSSLFGRSSHQPRKRIRPLAAHLGPTIQLNRGDSYPPASSFPRHIRCELCSLTDARVAPPECLLPWSSPSLLPPLSTPPAVIGTARPPPHVPLRAMILRRSPSSAAASVLSSSRGSSRRQSGSFLFVEWFSVAIFSLFVFVTSATESCGSRGDDFARDVCVGSVSFCFPSTLVGFGSREKDSCHENGFGARASGTSSNWRPGGVAAFKMASGGVVSCSLVDTANGVNDKLSSYGKTSGIYDVTSCMAPLVPDFWMRTSGGITADLDEHAKDVDPGFHNASSSLNVDISPYFLDWGKKSLYTPSIASLTLRNTLDDDILHVYDPFSTDPQYYAYGFQKLTLAPGESTTIAFIFLPRWLGSSFAQLVLQTSAGGFIIQARGVAVESPYKIVPLVGTINIPYNKWLSRKFSLYNPFDDVLHVEEMSAWFSLSGHTEQSVHVVCHMDAFQQSSPKFNNILTKNEWFRLESGTLGVRWLDIRPNEHWEVSAHKTEPVLEMQLWPYAEGKYFGATCLKVWSSTKDNTSTIVIPLELEIQGKTNYHDLSGLVTVDIETLEHYSGMEMIIMMSLRNDGATLLRLVNVSHNTEGLNLFKVRYKEGLLLLPGTITKIASISYSSSQDIKLEIPTECKLFIVTNNSDSSVINIPCLDLVYASSGNDGSGIITSDESYISWPSEPEQEKHMNARTGSLQLHSIPDASFPIKPKILETFEADELILRNWASQGSGTKSSVLEERELLFPVVPVGTHFSKWISVHNPSQQPVVMQLILNSGEVIDHCKSADELYEHTFSSRFTEIDSPKTRIGFSLSDSAVTEALVHPFQSVLFGPVFFHPSNRCMWRSSGLIRNNLSGVEWFPMQAFGGSHLLILLEGPEPVWKLEFNLHFPINLSSSEFSSHIENSSSLCSHQLSKEIYAKNIGDLPLQIKKLKVSGTDCGLDGFRIHNCKHFTLEPGESMRILISYKPDFSTYVVHRDLELALATGIFVIPMKASLPYHMFKHCNKAFFRPVNWRASLLILAAVSTLLFLLRIIPQSIMLGTEDYYDKVDNTMSKVGKTCLHNSTNISRSSREDENSKAESTNQYRNCHNVHNSKKAKDKQDFAYQKEVTFSPPANLAKVIDQYNMLEAPESSLTIRVVRDKSKRRRRRATGIGLASKLEVSSSQSGNSTPSSPLSPNAFTPKQAWPHSPESGDTPFSSLPSQQKHHRKHVAEDTAGVRILEAEKHCKSSWVMPSQMQSPVTPKSTTNTATFSPVKLRESSSNAHYVTTPSVLATCSPISLHARAPGRKTRKDKTIKMEENDGIRTEFTYDIWGNHFSDNFFVRQKELTKTLDASEGDSQSFFASDPQSLMMMSSAWSVSPGQSLPSYNVTCHDEMK</sequence>
<evidence type="ECO:0000313" key="20">
    <source>
        <dbReference type="Proteomes" id="UP001327560"/>
    </source>
</evidence>
<name>A0AAQ3K8W0_9LILI</name>
<feature type="domain" description="RRM" evidence="18">
    <location>
        <begin position="281"/>
        <end position="353"/>
    </location>
</feature>
<dbReference type="Pfam" id="PF24474">
    <property type="entry name" value="DUF7579"/>
    <property type="match status" value="1"/>
</dbReference>
<evidence type="ECO:0000256" key="5">
    <source>
        <dbReference type="ARBA" id="ARBA00022664"/>
    </source>
</evidence>
<keyword evidence="20" id="KW-1185">Reference proteome</keyword>
<dbReference type="InterPro" id="IPR000504">
    <property type="entry name" value="RRM_dom"/>
</dbReference>
<keyword evidence="11" id="KW-0472">Membrane</keyword>
<evidence type="ECO:0000256" key="16">
    <source>
        <dbReference type="PROSITE-ProRule" id="PRU00176"/>
    </source>
</evidence>
<dbReference type="GO" id="GO:0016020">
    <property type="term" value="C:membrane"/>
    <property type="evidence" value="ECO:0007669"/>
    <property type="project" value="UniProtKB-SubCell"/>
</dbReference>
<dbReference type="GO" id="GO:0005634">
    <property type="term" value="C:nucleus"/>
    <property type="evidence" value="ECO:0007669"/>
    <property type="project" value="UniProtKB-SubCell"/>
</dbReference>
<evidence type="ECO:0000256" key="7">
    <source>
        <dbReference type="ARBA" id="ARBA00022729"/>
    </source>
</evidence>
<feature type="region of interest" description="Disordered" evidence="17">
    <location>
        <begin position="1"/>
        <end position="20"/>
    </location>
</feature>
<dbReference type="CDD" id="cd12344">
    <property type="entry name" value="RRM1_SECp43_like"/>
    <property type="match status" value="1"/>
</dbReference>
<evidence type="ECO:0000313" key="19">
    <source>
        <dbReference type="EMBL" id="WOL02783.1"/>
    </source>
</evidence>
<evidence type="ECO:0000256" key="3">
    <source>
        <dbReference type="ARBA" id="ARBA00004479"/>
    </source>
</evidence>
<feature type="domain" description="RRM" evidence="18">
    <location>
        <begin position="83"/>
        <end position="163"/>
    </location>
</feature>
<dbReference type="Pfam" id="PF00076">
    <property type="entry name" value="RRM_1"/>
    <property type="match status" value="3"/>
</dbReference>
<proteinExistence type="inferred from homology"/>
<keyword evidence="8" id="KW-0677">Repeat</keyword>
<comment type="function">
    <text evidence="13">Heterogeneous nuclear ribonucleoprotein (hnRNP)-protein binding the poly(A) tail of mRNA and probably involved in some steps of pre-mRNA maturation.</text>
</comment>
<dbReference type="InterPro" id="IPR035979">
    <property type="entry name" value="RBD_domain_sf"/>
</dbReference>
<evidence type="ECO:0000256" key="8">
    <source>
        <dbReference type="ARBA" id="ARBA00022737"/>
    </source>
</evidence>
<comment type="similarity">
    <text evidence="4">Belongs to the TMEM131 family.</text>
</comment>
<dbReference type="GO" id="GO:0003723">
    <property type="term" value="F:RNA binding"/>
    <property type="evidence" value="ECO:0007669"/>
    <property type="project" value="UniProtKB-UniRule"/>
</dbReference>
<feature type="domain" description="RRM" evidence="18">
    <location>
        <begin position="176"/>
        <end position="255"/>
    </location>
</feature>
<dbReference type="InterPro" id="IPR012677">
    <property type="entry name" value="Nucleotide-bd_a/b_plait_sf"/>
</dbReference>
<evidence type="ECO:0000256" key="14">
    <source>
        <dbReference type="ARBA" id="ARBA00061069"/>
    </source>
</evidence>
<feature type="region of interest" description="Disordered" evidence="17">
    <location>
        <begin position="404"/>
        <end position="436"/>
    </location>
</feature>
<keyword evidence="10" id="KW-1133">Transmembrane helix</keyword>
<dbReference type="InterPro" id="IPR056001">
    <property type="entry name" value="DUF7579"/>
</dbReference>
<dbReference type="PROSITE" id="PS50102">
    <property type="entry name" value="RRM"/>
    <property type="match status" value="3"/>
</dbReference>
<dbReference type="SMART" id="SM00360">
    <property type="entry name" value="RRM"/>
    <property type="match status" value="3"/>
</dbReference>
<evidence type="ECO:0000256" key="10">
    <source>
        <dbReference type="ARBA" id="ARBA00022989"/>
    </source>
</evidence>
<organism evidence="19 20">
    <name type="scientific">Canna indica</name>
    <name type="common">Indian-shot</name>
    <dbReference type="NCBI Taxonomy" id="4628"/>
    <lineage>
        <taxon>Eukaryota</taxon>
        <taxon>Viridiplantae</taxon>
        <taxon>Streptophyta</taxon>
        <taxon>Embryophyta</taxon>
        <taxon>Tracheophyta</taxon>
        <taxon>Spermatophyta</taxon>
        <taxon>Magnoliopsida</taxon>
        <taxon>Liliopsida</taxon>
        <taxon>Zingiberales</taxon>
        <taxon>Cannaceae</taxon>
        <taxon>Canna</taxon>
    </lineage>
</organism>
<keyword evidence="7" id="KW-0732">Signal</keyword>
<evidence type="ECO:0000256" key="2">
    <source>
        <dbReference type="ARBA" id="ARBA00004463"/>
    </source>
</evidence>
<dbReference type="FunFam" id="3.30.70.330:FF:000103">
    <property type="entry name" value="Polyadenylate-binding protein RBP47B"/>
    <property type="match status" value="1"/>
</dbReference>
<dbReference type="InterPro" id="IPR055437">
    <property type="entry name" value="TMEM131L_Ig_5"/>
</dbReference>
<dbReference type="PANTHER" id="PTHR22050">
    <property type="entry name" value="RW1 PROTEIN HOMOLOG"/>
    <property type="match status" value="1"/>
</dbReference>
<dbReference type="Pfam" id="PF12371">
    <property type="entry name" value="TMEM131_like_N"/>
    <property type="match status" value="1"/>
</dbReference>
<dbReference type="GO" id="GO:0006397">
    <property type="term" value="P:mRNA processing"/>
    <property type="evidence" value="ECO:0007669"/>
    <property type="project" value="UniProtKB-KW"/>
</dbReference>
<feature type="region of interest" description="Disordered" evidence="17">
    <location>
        <begin position="1552"/>
        <end position="1628"/>
    </location>
</feature>
<feature type="compositionally biased region" description="Pro residues" evidence="17">
    <location>
        <begin position="37"/>
        <end position="47"/>
    </location>
</feature>
<keyword evidence="5" id="KW-0507">mRNA processing</keyword>
<gene>
    <name evidence="19" type="ORF">Cni_G11502</name>
</gene>
<evidence type="ECO:0000256" key="11">
    <source>
        <dbReference type="ARBA" id="ARBA00023136"/>
    </source>
</evidence>
<dbReference type="FunFam" id="3.30.70.330:FF:000144">
    <property type="entry name" value="Polyadenylate-binding protein RBP47B"/>
    <property type="match status" value="1"/>
</dbReference>
<dbReference type="EMBL" id="CP136892">
    <property type="protein sequence ID" value="WOL02783.1"/>
    <property type="molecule type" value="Genomic_DNA"/>
</dbReference>
<dbReference type="PANTHER" id="PTHR22050:SF0">
    <property type="entry name" value="TRANSMEMBRANE PROTEIN 131 HOMOLOG"/>
    <property type="match status" value="1"/>
</dbReference>
<evidence type="ECO:0000256" key="9">
    <source>
        <dbReference type="ARBA" id="ARBA00022884"/>
    </source>
</evidence>
<evidence type="ECO:0000256" key="12">
    <source>
        <dbReference type="ARBA" id="ARBA00023242"/>
    </source>
</evidence>
<evidence type="ECO:0000256" key="4">
    <source>
        <dbReference type="ARBA" id="ARBA00006682"/>
    </source>
</evidence>
<evidence type="ECO:0000259" key="18">
    <source>
        <dbReference type="PROSITE" id="PS50102"/>
    </source>
</evidence>
<feature type="region of interest" description="Disordered" evidence="17">
    <location>
        <begin position="1476"/>
        <end position="1511"/>
    </location>
</feature>
<keyword evidence="9 16" id="KW-0694">RNA-binding</keyword>
<keyword evidence="12" id="KW-0539">Nucleus</keyword>
<evidence type="ECO:0000256" key="17">
    <source>
        <dbReference type="SAM" id="MobiDB-lite"/>
    </source>
</evidence>
<evidence type="ECO:0000256" key="15">
    <source>
        <dbReference type="ARBA" id="ARBA00063471"/>
    </source>
</evidence>
<feature type="compositionally biased region" description="Polar residues" evidence="17">
    <location>
        <begin position="1491"/>
        <end position="1503"/>
    </location>
</feature>
<dbReference type="Proteomes" id="UP001327560">
    <property type="component" value="Chromosome 3"/>
</dbReference>
<accession>A0AAQ3K8W0</accession>
<feature type="compositionally biased region" description="Pro residues" evidence="17">
    <location>
        <begin position="54"/>
        <end position="64"/>
    </location>
</feature>
<feature type="region of interest" description="Disordered" evidence="17">
    <location>
        <begin position="33"/>
        <end position="80"/>
    </location>
</feature>
<feature type="compositionally biased region" description="Low complexity" evidence="17">
    <location>
        <begin position="1574"/>
        <end position="1589"/>
    </location>
</feature>
<evidence type="ECO:0000256" key="6">
    <source>
        <dbReference type="ARBA" id="ARBA00022692"/>
    </source>
</evidence>
<evidence type="ECO:0000256" key="1">
    <source>
        <dbReference type="ARBA" id="ARBA00004123"/>
    </source>
</evidence>
<dbReference type="Pfam" id="PF24501">
    <property type="entry name" value="Ig_TMEM131L_5"/>
    <property type="match status" value="1"/>
</dbReference>
<dbReference type="SUPFAM" id="SSF54928">
    <property type="entry name" value="RNA-binding domain, RBD"/>
    <property type="match status" value="3"/>
</dbReference>
<comment type="subunit">
    <text evidence="15">Interacts with the poly(A) tail of mRNA in nucleus.</text>
</comment>
<dbReference type="Gene3D" id="3.30.70.330">
    <property type="match status" value="3"/>
</dbReference>
<dbReference type="FunFam" id="3.30.70.330:FF:000395">
    <property type="entry name" value="Polyadenylate-binding protein RBP47"/>
    <property type="match status" value="1"/>
</dbReference>
<dbReference type="InterPro" id="IPR039877">
    <property type="entry name" value="TMEM131-like"/>
</dbReference>